<dbReference type="InterPro" id="IPR004328">
    <property type="entry name" value="BRO1_dom"/>
</dbReference>
<evidence type="ECO:0000313" key="9">
    <source>
        <dbReference type="Proteomes" id="UP000005220"/>
    </source>
</evidence>
<dbReference type="KEGG" id="kaf:KAFR_0I00750"/>
<dbReference type="PANTHER" id="PTHR23030">
    <property type="entry name" value="PCD6 INTERACTING PROTEIN-RELATED"/>
    <property type="match status" value="1"/>
</dbReference>
<feature type="compositionally biased region" description="Low complexity" evidence="6">
    <location>
        <begin position="799"/>
        <end position="813"/>
    </location>
</feature>
<dbReference type="Gene3D" id="1.20.120.560">
    <property type="entry name" value="alix/aip1 in complex with the ypdl late domain"/>
    <property type="match status" value="1"/>
</dbReference>
<dbReference type="AlphaFoldDB" id="H2AZQ6"/>
<evidence type="ECO:0000256" key="3">
    <source>
        <dbReference type="ARBA" id="ARBA00022490"/>
    </source>
</evidence>
<sequence length="845" mass="96950">MKPFFIELKVKDTERIDWRKALSSYLKRSYGSHQWSQFYDEETTRELDHIRNNANGELSPDALLEQNCKYYAYIEQLGMRLGKNTTQLRLDFTWYDAAYSLTPRDQKYTQHTLVFEKSSVLYNIGIVLTELARDKINEDYKVSIGYLARAMMCFRYISENFLNSPSLDIQAENANFIMNLCHAEAQELFLMRVINSTNAEKQASLISKLAIGAFHLYEKCFEFLKTPEGGITPYGEARWSTIVACKMHFYRSFACYYHATFLEEQNKIGDGIAFLKISLASINSAFPYKVWLKDHIDFEGFKTTVETKLKQLTKDNDYIYHDSIPQVVSVESIKSMDAIKAPTWLDQLSPYIASSSTKCDLIFKGIVPMDVYEKESIYSEEKANLLRRETEATETSNLEYMSFIEFANLPKLLADLERKYKNGGIDTQTDPQLAFMRDQLKSWSHTVRTSNFKDMDIFLKQITERRQKISAVLSSLPDSQKENVVKLKSSLVQASRSDDKLFSLMKPYINEIKLLENEDLLWKNFNKFDTSSSNAPSLLDIDDTKSAEILSKIEKVRLLADDLRVLKEDRNNTLEELKEKLNEDDITNLLILNKASSETDLRDLFSSELEKFSPLSSRIEAAIFKQNSLINQIKIHLDNIFALSGFKEKASEDLNKDDERNDFFEKITQAVTNFSIFTTDVQKGLQFYDSLLKMSDELLKASRNNNVSGTSAQSETAPALPEYPPSANNITSRPFSRVAPPDPLVNAMQDLSLSSRQPGPAIPPRTYNEIPPAYSLEMPPHFTPPNVQQLQAPIIPFKQSTNGTSGSFSTTQQHENEEREIQRNPTAFYNKSSVFDENLYSKYSR</sequence>
<dbReference type="InParanoid" id="H2AZQ6"/>
<dbReference type="CDD" id="cd09237">
    <property type="entry name" value="V_ScBro1_like"/>
    <property type="match status" value="1"/>
</dbReference>
<evidence type="ECO:0000256" key="5">
    <source>
        <dbReference type="ARBA" id="ARBA00041284"/>
    </source>
</evidence>
<dbReference type="Pfam" id="PF03097">
    <property type="entry name" value="BRO1"/>
    <property type="match status" value="1"/>
</dbReference>
<dbReference type="GO" id="GO:0010008">
    <property type="term" value="C:endosome membrane"/>
    <property type="evidence" value="ECO:0007669"/>
    <property type="project" value="GOC"/>
</dbReference>
<evidence type="ECO:0000256" key="2">
    <source>
        <dbReference type="ARBA" id="ARBA00004496"/>
    </source>
</evidence>
<dbReference type="eggNOG" id="KOG2220">
    <property type="taxonomic scope" value="Eukaryota"/>
</dbReference>
<dbReference type="GO" id="GO:0036010">
    <property type="term" value="P:protein localization to endosome"/>
    <property type="evidence" value="ECO:0007669"/>
    <property type="project" value="EnsemblFungi"/>
</dbReference>
<dbReference type="Proteomes" id="UP000005220">
    <property type="component" value="Chromosome 9"/>
</dbReference>
<dbReference type="GO" id="GO:1903561">
    <property type="term" value="C:extracellular vesicle"/>
    <property type="evidence" value="ECO:0007669"/>
    <property type="project" value="EnsemblFungi"/>
</dbReference>
<dbReference type="STRING" id="1071382.H2AZQ6"/>
<evidence type="ECO:0000256" key="6">
    <source>
        <dbReference type="SAM" id="MobiDB-lite"/>
    </source>
</evidence>
<dbReference type="GeneID" id="13883492"/>
<dbReference type="HOGENOM" id="CLU_321635_0_0_1"/>
<reference evidence="8 9" key="1">
    <citation type="journal article" date="2011" name="Proc. Natl. Acad. Sci. U.S.A.">
        <title>Evolutionary erosion of yeast sex chromosomes by mating-type switching accidents.</title>
        <authorList>
            <person name="Gordon J.L."/>
            <person name="Armisen D."/>
            <person name="Proux-Wera E."/>
            <person name="Oheigeartaigh S.S."/>
            <person name="Byrne K.P."/>
            <person name="Wolfe K.H."/>
        </authorList>
    </citation>
    <scope>NUCLEOTIDE SEQUENCE [LARGE SCALE GENOMIC DNA]</scope>
    <source>
        <strain evidence="9">ATCC 22294 / BCRC 22015 / CBS 2517 / CECT 1963 / NBRC 1671 / NRRL Y-8276</strain>
    </source>
</reference>
<dbReference type="PROSITE" id="PS51180">
    <property type="entry name" value="BRO1"/>
    <property type="match status" value="1"/>
</dbReference>
<dbReference type="Gene3D" id="1.20.140.50">
    <property type="entry name" value="alix/aip1 like domains"/>
    <property type="match status" value="1"/>
</dbReference>
<dbReference type="InterPro" id="IPR025304">
    <property type="entry name" value="ALIX_V_dom"/>
</dbReference>
<evidence type="ECO:0000256" key="1">
    <source>
        <dbReference type="ARBA" id="ARBA00004177"/>
    </source>
</evidence>
<dbReference type="RefSeq" id="XP_003958991.1">
    <property type="nucleotide sequence ID" value="XM_003958942.1"/>
</dbReference>
<dbReference type="GO" id="GO:0016579">
    <property type="term" value="P:protein deubiquitination"/>
    <property type="evidence" value="ECO:0007669"/>
    <property type="project" value="EnsemblFungi"/>
</dbReference>
<feature type="region of interest" description="Disordered" evidence="6">
    <location>
        <begin position="705"/>
        <end position="726"/>
    </location>
</feature>
<dbReference type="Gene3D" id="1.25.40.280">
    <property type="entry name" value="alix/aip1 like domains"/>
    <property type="match status" value="1"/>
</dbReference>
<dbReference type="EMBL" id="HE650829">
    <property type="protein sequence ID" value="CCF59856.1"/>
    <property type="molecule type" value="Genomic_DNA"/>
</dbReference>
<name>H2AZQ6_KAZAF</name>
<proteinExistence type="predicted"/>
<dbReference type="FunCoup" id="H2AZQ6">
    <property type="interactions" value="108"/>
</dbReference>
<keyword evidence="9" id="KW-1185">Reference proteome</keyword>
<keyword evidence="4" id="KW-0967">Endosome</keyword>
<evidence type="ECO:0000313" key="8">
    <source>
        <dbReference type="EMBL" id="CCF59856.1"/>
    </source>
</evidence>
<dbReference type="SMART" id="SM01041">
    <property type="entry name" value="BRO1"/>
    <property type="match status" value="1"/>
</dbReference>
<feature type="region of interest" description="Disordered" evidence="6">
    <location>
        <begin position="798"/>
        <end position="829"/>
    </location>
</feature>
<dbReference type="GO" id="GO:0070676">
    <property type="term" value="P:intralumenal vesicle formation"/>
    <property type="evidence" value="ECO:0007669"/>
    <property type="project" value="EnsemblFungi"/>
</dbReference>
<dbReference type="GO" id="GO:0043328">
    <property type="term" value="P:protein transport to vacuole involved in ubiquitin-dependent protein catabolic process via the multivesicular body sorting pathway"/>
    <property type="evidence" value="ECO:0007669"/>
    <property type="project" value="EnsemblFungi"/>
</dbReference>
<organism evidence="8 9">
    <name type="scientific">Kazachstania africana (strain ATCC 22294 / BCRC 22015 / CBS 2517 / CECT 1963 / NBRC 1671 / NRRL Y-8276)</name>
    <name type="common">Yeast</name>
    <name type="synonym">Kluyveromyces africanus</name>
    <dbReference type="NCBI Taxonomy" id="1071382"/>
    <lineage>
        <taxon>Eukaryota</taxon>
        <taxon>Fungi</taxon>
        <taxon>Dikarya</taxon>
        <taxon>Ascomycota</taxon>
        <taxon>Saccharomycotina</taxon>
        <taxon>Saccharomycetes</taxon>
        <taxon>Saccharomycetales</taxon>
        <taxon>Saccharomycetaceae</taxon>
        <taxon>Kazachstania</taxon>
    </lineage>
</organism>
<dbReference type="GO" id="GO:1903003">
    <property type="term" value="P:positive regulation of protein deubiquitination"/>
    <property type="evidence" value="ECO:0007669"/>
    <property type="project" value="EnsemblFungi"/>
</dbReference>
<dbReference type="GO" id="GO:0072671">
    <property type="term" value="P:mitochondria-associated ubiquitin-dependent protein catabolic process"/>
    <property type="evidence" value="ECO:0007669"/>
    <property type="project" value="EnsemblFungi"/>
</dbReference>
<evidence type="ECO:0000256" key="4">
    <source>
        <dbReference type="ARBA" id="ARBA00022753"/>
    </source>
</evidence>
<feature type="compositionally biased region" description="Polar residues" evidence="6">
    <location>
        <begin position="705"/>
        <end position="716"/>
    </location>
</feature>
<feature type="domain" description="BRO1" evidence="7">
    <location>
        <begin position="2"/>
        <end position="400"/>
    </location>
</feature>
<dbReference type="PANTHER" id="PTHR23030:SF30">
    <property type="entry name" value="TYROSINE-PROTEIN PHOSPHATASE NON-RECEPTOR TYPE 23"/>
    <property type="match status" value="1"/>
</dbReference>
<dbReference type="InterPro" id="IPR038499">
    <property type="entry name" value="BRO1_sf"/>
</dbReference>
<dbReference type="OrthoDB" id="2141925at2759"/>
<dbReference type="CDD" id="cd09242">
    <property type="entry name" value="BRO1_ScBro1_like"/>
    <property type="match status" value="1"/>
</dbReference>
<protein>
    <recommendedName>
        <fullName evidence="5">BRO domain-containing protein 1</fullName>
    </recommendedName>
</protein>
<dbReference type="GO" id="GO:1904669">
    <property type="term" value="P:ATP export"/>
    <property type="evidence" value="ECO:0007669"/>
    <property type="project" value="EnsemblFungi"/>
</dbReference>
<keyword evidence="3" id="KW-0963">Cytoplasm</keyword>
<comment type="subcellular location">
    <subcellularLocation>
        <location evidence="2">Cytoplasm</location>
    </subcellularLocation>
    <subcellularLocation>
        <location evidence="1">Endosome</location>
    </subcellularLocation>
</comment>
<dbReference type="GO" id="GO:0035800">
    <property type="term" value="F:deubiquitinase activator activity"/>
    <property type="evidence" value="ECO:0007669"/>
    <property type="project" value="EnsemblFungi"/>
</dbReference>
<dbReference type="Pfam" id="PF13949">
    <property type="entry name" value="ALIX_LYPXL_bnd"/>
    <property type="match status" value="1"/>
</dbReference>
<accession>H2AZQ6</accession>
<gene>
    <name evidence="8" type="primary">KAFR0I00750</name>
    <name evidence="8" type="ORF">KAFR_0I00750</name>
</gene>
<evidence type="ECO:0000259" key="7">
    <source>
        <dbReference type="PROSITE" id="PS51180"/>
    </source>
</evidence>